<comment type="caution">
    <text evidence="1">The sequence shown here is derived from an EMBL/GenBank/DDBJ whole genome shotgun (WGS) entry which is preliminary data.</text>
</comment>
<dbReference type="Proteomes" id="UP000487649">
    <property type="component" value="Unassembled WGS sequence"/>
</dbReference>
<dbReference type="EMBL" id="WMQE01000008">
    <property type="protein sequence ID" value="MTK20810.1"/>
    <property type="molecule type" value="Genomic_DNA"/>
</dbReference>
<dbReference type="RefSeq" id="WP_155222842.1">
    <property type="nucleotide sequence ID" value="NZ_JAQMJC010000009.1"/>
</dbReference>
<organism evidence="1 2">
    <name type="scientific">Turicibacter sanguinis</name>
    <dbReference type="NCBI Taxonomy" id="154288"/>
    <lineage>
        <taxon>Bacteria</taxon>
        <taxon>Bacillati</taxon>
        <taxon>Bacillota</taxon>
        <taxon>Erysipelotrichia</taxon>
        <taxon>Erysipelotrichales</taxon>
        <taxon>Turicibacteraceae</taxon>
        <taxon>Turicibacter</taxon>
    </lineage>
</organism>
<proteinExistence type="predicted"/>
<evidence type="ECO:0000313" key="1">
    <source>
        <dbReference type="EMBL" id="MTK20810.1"/>
    </source>
</evidence>
<sequence>MIYLMNNNKRAIISDIENAGYSEIQQLRNSKAIVQGVEYEHQETGEKLYLNIYQQQSQSIFWTTEEFEERVVEDKKERKEMIDKLMGDLENYSYNLNY</sequence>
<name>A0A9X4XDT7_9FIRM</name>
<reference evidence="1 2" key="1">
    <citation type="journal article" date="2019" name="Nat. Med.">
        <title>A library of human gut bacterial isolates paired with longitudinal multiomics data enables mechanistic microbiome research.</title>
        <authorList>
            <person name="Poyet M."/>
            <person name="Groussin M."/>
            <person name="Gibbons S.M."/>
            <person name="Avila-Pacheco J."/>
            <person name="Jiang X."/>
            <person name="Kearney S.M."/>
            <person name="Perrotta A.R."/>
            <person name="Berdy B."/>
            <person name="Zhao S."/>
            <person name="Lieberman T.D."/>
            <person name="Swanson P.K."/>
            <person name="Smith M."/>
            <person name="Roesemann S."/>
            <person name="Alexander J.E."/>
            <person name="Rich S.A."/>
            <person name="Livny J."/>
            <person name="Vlamakis H."/>
            <person name="Clish C."/>
            <person name="Bullock K."/>
            <person name="Deik A."/>
            <person name="Scott J."/>
            <person name="Pierce K.A."/>
            <person name="Xavier R.J."/>
            <person name="Alm E.J."/>
        </authorList>
    </citation>
    <scope>NUCLEOTIDE SEQUENCE [LARGE SCALE GENOMIC DNA]</scope>
    <source>
        <strain evidence="1 2">BIOML-A198</strain>
    </source>
</reference>
<protein>
    <submittedName>
        <fullName evidence="1">Uncharacterized protein</fullName>
    </submittedName>
</protein>
<evidence type="ECO:0000313" key="2">
    <source>
        <dbReference type="Proteomes" id="UP000487649"/>
    </source>
</evidence>
<accession>A0A9X4XDT7</accession>
<gene>
    <name evidence="1" type="ORF">GMA92_05075</name>
</gene>
<dbReference type="AlphaFoldDB" id="A0A9X4XDT7"/>